<proteinExistence type="predicted"/>
<keyword evidence="1" id="KW-0732">Signal</keyword>
<comment type="caution">
    <text evidence="3">The sequence shown here is derived from an EMBL/GenBank/DDBJ whole genome shotgun (WGS) entry which is preliminary data.</text>
</comment>
<dbReference type="NCBIfam" id="NF033709">
    <property type="entry name" value="PorV_fam"/>
    <property type="match status" value="1"/>
</dbReference>
<dbReference type="InterPro" id="IPR047799">
    <property type="entry name" value="T9SS_OM_PorV"/>
</dbReference>
<dbReference type="EMBL" id="SACK01000005">
    <property type="protein sequence ID" value="RVU00442.1"/>
    <property type="molecule type" value="Genomic_DNA"/>
</dbReference>
<accession>A0A3S2V7I5</accession>
<dbReference type="Pfam" id="PF19572">
    <property type="entry name" value="PorV"/>
    <property type="match status" value="1"/>
</dbReference>
<dbReference type="SUPFAM" id="SSF56935">
    <property type="entry name" value="Porins"/>
    <property type="match status" value="1"/>
</dbReference>
<organism evidence="3 4">
    <name type="scientific">Mucilaginibacter limnophilus</name>
    <dbReference type="NCBI Taxonomy" id="1932778"/>
    <lineage>
        <taxon>Bacteria</taxon>
        <taxon>Pseudomonadati</taxon>
        <taxon>Bacteroidota</taxon>
        <taxon>Sphingobacteriia</taxon>
        <taxon>Sphingobacteriales</taxon>
        <taxon>Sphingobacteriaceae</taxon>
        <taxon>Mucilaginibacter</taxon>
    </lineage>
</organism>
<feature type="signal peptide" evidence="1">
    <location>
        <begin position="1"/>
        <end position="23"/>
    </location>
</feature>
<dbReference type="OrthoDB" id="9758448at2"/>
<dbReference type="Gene3D" id="2.40.160.60">
    <property type="entry name" value="Outer membrane protein transport protein (OMPP1/FadL/TodX)"/>
    <property type="match status" value="1"/>
</dbReference>
<reference evidence="3 4" key="1">
    <citation type="submission" date="2019-01" db="EMBL/GenBank/DDBJ databases">
        <authorList>
            <person name="Chen W.-M."/>
        </authorList>
    </citation>
    <scope>NUCLEOTIDE SEQUENCE [LARGE SCALE GENOMIC DNA]</scope>
    <source>
        <strain evidence="3 4">YBJ-36</strain>
    </source>
</reference>
<dbReference type="Proteomes" id="UP000282759">
    <property type="component" value="Unassembled WGS sequence"/>
</dbReference>
<protein>
    <submittedName>
        <fullName evidence="3">Type IX secretion system outer membrane channel protein PorV</fullName>
    </submittedName>
</protein>
<evidence type="ECO:0000313" key="3">
    <source>
        <dbReference type="EMBL" id="RVU00442.1"/>
    </source>
</evidence>
<feature type="domain" description="Type IX secretion system protein PorV" evidence="2">
    <location>
        <begin position="29"/>
        <end position="267"/>
    </location>
</feature>
<evidence type="ECO:0000256" key="1">
    <source>
        <dbReference type="SAM" id="SignalP"/>
    </source>
</evidence>
<feature type="chain" id="PRO_5018724185" evidence="1">
    <location>
        <begin position="24"/>
        <end position="380"/>
    </location>
</feature>
<dbReference type="AlphaFoldDB" id="A0A3S2V7I5"/>
<evidence type="ECO:0000259" key="2">
    <source>
        <dbReference type="Pfam" id="PF19572"/>
    </source>
</evidence>
<dbReference type="RefSeq" id="WP_127705671.1">
    <property type="nucleotide sequence ID" value="NZ_SACK01000005.1"/>
</dbReference>
<sequence length="380" mass="40825">MKSKHKFLVAITMAGIHTSHANAQNLSSDNNRGIIQTSFPSLLVVPEARAGAMGEAGVATIPDANSGIYNAAKFAFVDKPTSFSLSYSPWLKNLSSGMSISCLSAYHHINDQYTIAASLRYLSIGNIDLTDDNGAVTGNYRPNEFAFDATIAKKYGDNFSLAATARYIRASALSSVGQNDTRSPNAFAIDASAYLKNKGALFGAAGETTYGLSIANIGTKVRYSDNGGRYFLPANLRLGAASAFSINEKNKFTVALDLNKLLVPSPSSSPNGNDLLIPSDKSVPSAIFSSFSDAPGGFSEELKEVAFNFGTEYLFNNQLALRAGYVYENPAKGIRRYLTLGAGYAYQDFTFDFAYLAANQQTSPLANTLRFTLTYNLSKN</sequence>
<dbReference type="InterPro" id="IPR045741">
    <property type="entry name" value="PorV"/>
</dbReference>
<keyword evidence="4" id="KW-1185">Reference proteome</keyword>
<gene>
    <name evidence="3" type="primary">porV</name>
    <name evidence="3" type="ORF">EOD41_13270</name>
</gene>
<name>A0A3S2V7I5_9SPHI</name>
<dbReference type="NCBIfam" id="NF033710">
    <property type="entry name" value="T9SS_OM_PorV"/>
    <property type="match status" value="1"/>
</dbReference>
<evidence type="ECO:0000313" key="4">
    <source>
        <dbReference type="Proteomes" id="UP000282759"/>
    </source>
</evidence>